<proteinExistence type="predicted"/>
<protein>
    <submittedName>
        <fullName evidence="2">2274_t:CDS:1</fullName>
    </submittedName>
</protein>
<gene>
    <name evidence="2" type="ORF">FCALED_LOCUS1369</name>
</gene>
<evidence type="ECO:0000313" key="3">
    <source>
        <dbReference type="Proteomes" id="UP000789570"/>
    </source>
</evidence>
<accession>A0A9N8VFG5</accession>
<dbReference type="AlphaFoldDB" id="A0A9N8VFG5"/>
<name>A0A9N8VFG5_9GLOM</name>
<organism evidence="2 3">
    <name type="scientific">Funneliformis caledonium</name>
    <dbReference type="NCBI Taxonomy" id="1117310"/>
    <lineage>
        <taxon>Eukaryota</taxon>
        <taxon>Fungi</taxon>
        <taxon>Fungi incertae sedis</taxon>
        <taxon>Mucoromycota</taxon>
        <taxon>Glomeromycotina</taxon>
        <taxon>Glomeromycetes</taxon>
        <taxon>Glomerales</taxon>
        <taxon>Glomeraceae</taxon>
        <taxon>Funneliformis</taxon>
    </lineage>
</organism>
<comment type="caution">
    <text evidence="2">The sequence shown here is derived from an EMBL/GenBank/DDBJ whole genome shotgun (WGS) entry which is preliminary data.</text>
</comment>
<dbReference type="OrthoDB" id="2324124at2759"/>
<reference evidence="2" key="1">
    <citation type="submission" date="2021-06" db="EMBL/GenBank/DDBJ databases">
        <authorList>
            <person name="Kallberg Y."/>
            <person name="Tangrot J."/>
            <person name="Rosling A."/>
        </authorList>
    </citation>
    <scope>NUCLEOTIDE SEQUENCE</scope>
    <source>
        <strain evidence="2">UK204</strain>
    </source>
</reference>
<evidence type="ECO:0000256" key="1">
    <source>
        <dbReference type="SAM" id="MobiDB-lite"/>
    </source>
</evidence>
<feature type="region of interest" description="Disordered" evidence="1">
    <location>
        <begin position="115"/>
        <end position="136"/>
    </location>
</feature>
<sequence>MLDWIRDNLKDLKPEDFYKAFNFSHTSRRFAEEKLRELLVIIKDENNSTNRRRAICLLDSFEAWTQSTSCELYWLSVEASLDRASHEVIGRNLAYETIKTIKYFTRKINEEASLNEFQPPTKKIKKDKPEQQTPENKIKTFSDEESAIPVIEEDEESSSSSESGITPVNLSNIFLATSIELEKNPDKKAESNVSLEEVKMVNKKPRSKYIARDIAKEVLETYQVRVLANEKLTYNGVDVLDFIHSTKGIEKSPLSIGVINFYNAECTKYIPHDFKQFISNQLQDPEVKTVNFSEGKGIDKFLVDCDDDVLQFLNKFDHVSDLDSLGRCLDENLIGYYTSSNDLIYVQNLFTHFFHLYKNDILLQSMSEHEFSAYVWTPLLRNAFLGKTDLKLSCGELASKSYDKLKEILNIAGRSAPKLDGKGFLKSLGTELLAQEDGVLNTRGKKNGDLRKLEYCTKVILTALFFALPSTSKDNIKDIEVYSLQSNGFCLTISTSKYLFDNTIVTMDLQDIEVPRTVEGFSKLILAVKIILSWKARTKKNTDAFYQALNEGHRRITKVNKSLLAQALEQAISNPPRNVHPSPTVSTLYENIYNFLLDSPSDHITAFSVIFQLIEDDTWYSKDKLREIIHQAIIVVKKNYDQTLEKYLKLIDIPLKVSEYYYYLSDL</sequence>
<evidence type="ECO:0000313" key="2">
    <source>
        <dbReference type="EMBL" id="CAG8453550.1"/>
    </source>
</evidence>
<keyword evidence="3" id="KW-1185">Reference proteome</keyword>
<dbReference type="EMBL" id="CAJVPQ010000172">
    <property type="protein sequence ID" value="CAG8453550.1"/>
    <property type="molecule type" value="Genomic_DNA"/>
</dbReference>
<dbReference type="Proteomes" id="UP000789570">
    <property type="component" value="Unassembled WGS sequence"/>
</dbReference>